<reference evidence="3 4" key="1">
    <citation type="submission" date="2024-04" db="EMBL/GenBank/DDBJ databases">
        <title>Tritrichomonas musculus Genome.</title>
        <authorList>
            <person name="Alves-Ferreira E."/>
            <person name="Grigg M."/>
            <person name="Lorenzi H."/>
            <person name="Galac M."/>
        </authorList>
    </citation>
    <scope>NUCLEOTIDE SEQUENCE [LARGE SCALE GENOMIC DNA]</scope>
    <source>
        <strain evidence="3 4">EAF2021</strain>
    </source>
</reference>
<comment type="caution">
    <text evidence="3">The sequence shown here is derived from an EMBL/GenBank/DDBJ whole genome shotgun (WGS) entry which is preliminary data.</text>
</comment>
<proteinExistence type="predicted"/>
<evidence type="ECO:0000256" key="1">
    <source>
        <dbReference type="SAM" id="MobiDB-lite"/>
    </source>
</evidence>
<feature type="region of interest" description="Disordered" evidence="1">
    <location>
        <begin position="91"/>
        <end position="117"/>
    </location>
</feature>
<feature type="transmembrane region" description="Helical" evidence="2">
    <location>
        <begin position="139"/>
        <end position="160"/>
    </location>
</feature>
<gene>
    <name evidence="3" type="ORF">M9Y10_032203</name>
</gene>
<keyword evidence="2" id="KW-0812">Transmembrane</keyword>
<dbReference type="Gene3D" id="3.40.50.12480">
    <property type="match status" value="1"/>
</dbReference>
<dbReference type="EMBL" id="JAPFFF010000052">
    <property type="protein sequence ID" value="KAK8839271.1"/>
    <property type="molecule type" value="Genomic_DNA"/>
</dbReference>
<organism evidence="3 4">
    <name type="scientific">Tritrichomonas musculus</name>
    <dbReference type="NCBI Taxonomy" id="1915356"/>
    <lineage>
        <taxon>Eukaryota</taxon>
        <taxon>Metamonada</taxon>
        <taxon>Parabasalia</taxon>
        <taxon>Tritrichomonadida</taxon>
        <taxon>Tritrichomonadidae</taxon>
        <taxon>Tritrichomonas</taxon>
    </lineage>
</organism>
<evidence type="ECO:0000256" key="2">
    <source>
        <dbReference type="SAM" id="Phobius"/>
    </source>
</evidence>
<sequence length="162" mass="18810">MQIFYNNKEVKSFEFLSKSIIIGNSSFSYSKNLTSVSFPNANSITFDIFSMSSIPDEMKIFVKRESQLDGSGLEDCMNKISYIEEKVKISKEIPNDTDNDEPKDSIDNTQEKSADDESKYEKNKSLYKLKASDNNELDYFIIFYILYIFMQSFLISCFCINR</sequence>
<dbReference type="Proteomes" id="UP001470230">
    <property type="component" value="Unassembled WGS sequence"/>
</dbReference>
<keyword evidence="2" id="KW-0472">Membrane</keyword>
<evidence type="ECO:0000313" key="3">
    <source>
        <dbReference type="EMBL" id="KAK8839271.1"/>
    </source>
</evidence>
<name>A0ABR2H087_9EUKA</name>
<accession>A0ABR2H087</accession>
<evidence type="ECO:0000313" key="4">
    <source>
        <dbReference type="Proteomes" id="UP001470230"/>
    </source>
</evidence>
<keyword evidence="2" id="KW-1133">Transmembrane helix</keyword>
<protein>
    <submittedName>
        <fullName evidence="3">Uncharacterized protein</fullName>
    </submittedName>
</protein>
<keyword evidence="4" id="KW-1185">Reference proteome</keyword>